<comment type="caution">
    <text evidence="1">The sequence shown here is derived from an EMBL/GenBank/DDBJ whole genome shotgun (WGS) entry which is preliminary data.</text>
</comment>
<gene>
    <name evidence="1" type="ORF">HPB51_022057</name>
</gene>
<proteinExistence type="predicted"/>
<reference evidence="1" key="1">
    <citation type="journal article" date="2020" name="Cell">
        <title>Large-Scale Comparative Analyses of Tick Genomes Elucidate Their Genetic Diversity and Vector Capacities.</title>
        <authorList>
            <consortium name="Tick Genome and Microbiome Consortium (TIGMIC)"/>
            <person name="Jia N."/>
            <person name="Wang J."/>
            <person name="Shi W."/>
            <person name="Du L."/>
            <person name="Sun Y."/>
            <person name="Zhan W."/>
            <person name="Jiang J.F."/>
            <person name="Wang Q."/>
            <person name="Zhang B."/>
            <person name="Ji P."/>
            <person name="Bell-Sakyi L."/>
            <person name="Cui X.M."/>
            <person name="Yuan T.T."/>
            <person name="Jiang B.G."/>
            <person name="Yang W.F."/>
            <person name="Lam T.T."/>
            <person name="Chang Q.C."/>
            <person name="Ding S.J."/>
            <person name="Wang X.J."/>
            <person name="Zhu J.G."/>
            <person name="Ruan X.D."/>
            <person name="Zhao L."/>
            <person name="Wei J.T."/>
            <person name="Ye R.Z."/>
            <person name="Que T.C."/>
            <person name="Du C.H."/>
            <person name="Zhou Y.H."/>
            <person name="Cheng J.X."/>
            <person name="Dai P.F."/>
            <person name="Guo W.B."/>
            <person name="Han X.H."/>
            <person name="Huang E.J."/>
            <person name="Li L.F."/>
            <person name="Wei W."/>
            <person name="Gao Y.C."/>
            <person name="Liu J.Z."/>
            <person name="Shao H.Z."/>
            <person name="Wang X."/>
            <person name="Wang C.C."/>
            <person name="Yang T.C."/>
            <person name="Huo Q.B."/>
            <person name="Li W."/>
            <person name="Chen H.Y."/>
            <person name="Chen S.E."/>
            <person name="Zhou L.G."/>
            <person name="Ni X.B."/>
            <person name="Tian J.H."/>
            <person name="Sheng Y."/>
            <person name="Liu T."/>
            <person name="Pan Y.S."/>
            <person name="Xia L.Y."/>
            <person name="Li J."/>
            <person name="Zhao F."/>
            <person name="Cao W.C."/>
        </authorList>
    </citation>
    <scope>NUCLEOTIDE SEQUENCE</scope>
    <source>
        <strain evidence="1">Rmic-2018</strain>
    </source>
</reference>
<reference evidence="1" key="2">
    <citation type="submission" date="2021-09" db="EMBL/GenBank/DDBJ databases">
        <authorList>
            <person name="Jia N."/>
            <person name="Wang J."/>
            <person name="Shi W."/>
            <person name="Du L."/>
            <person name="Sun Y."/>
            <person name="Zhan W."/>
            <person name="Jiang J."/>
            <person name="Wang Q."/>
            <person name="Zhang B."/>
            <person name="Ji P."/>
            <person name="Sakyi L.B."/>
            <person name="Cui X."/>
            <person name="Yuan T."/>
            <person name="Jiang B."/>
            <person name="Yang W."/>
            <person name="Lam T.T.-Y."/>
            <person name="Chang Q."/>
            <person name="Ding S."/>
            <person name="Wang X."/>
            <person name="Zhu J."/>
            <person name="Ruan X."/>
            <person name="Zhao L."/>
            <person name="Wei J."/>
            <person name="Que T."/>
            <person name="Du C."/>
            <person name="Cheng J."/>
            <person name="Dai P."/>
            <person name="Han X."/>
            <person name="Huang E."/>
            <person name="Gao Y."/>
            <person name="Liu J."/>
            <person name="Shao H."/>
            <person name="Ye R."/>
            <person name="Li L."/>
            <person name="Wei W."/>
            <person name="Wang X."/>
            <person name="Wang C."/>
            <person name="Huo Q."/>
            <person name="Li W."/>
            <person name="Guo W."/>
            <person name="Chen H."/>
            <person name="Chen S."/>
            <person name="Zhou L."/>
            <person name="Zhou L."/>
            <person name="Ni X."/>
            <person name="Tian J."/>
            <person name="Zhou Y."/>
            <person name="Sheng Y."/>
            <person name="Liu T."/>
            <person name="Pan Y."/>
            <person name="Xia L."/>
            <person name="Li J."/>
            <person name="Zhao F."/>
            <person name="Cao W."/>
        </authorList>
    </citation>
    <scope>NUCLEOTIDE SEQUENCE</scope>
    <source>
        <strain evidence="1">Rmic-2018</strain>
        <tissue evidence="1">Larvae</tissue>
    </source>
</reference>
<dbReference type="EMBL" id="JABSTU010000001">
    <property type="protein sequence ID" value="KAH8042339.1"/>
    <property type="molecule type" value="Genomic_DNA"/>
</dbReference>
<dbReference type="AlphaFoldDB" id="A0A9J6F827"/>
<organism evidence="1 2">
    <name type="scientific">Rhipicephalus microplus</name>
    <name type="common">Cattle tick</name>
    <name type="synonym">Boophilus microplus</name>
    <dbReference type="NCBI Taxonomy" id="6941"/>
    <lineage>
        <taxon>Eukaryota</taxon>
        <taxon>Metazoa</taxon>
        <taxon>Ecdysozoa</taxon>
        <taxon>Arthropoda</taxon>
        <taxon>Chelicerata</taxon>
        <taxon>Arachnida</taxon>
        <taxon>Acari</taxon>
        <taxon>Parasitiformes</taxon>
        <taxon>Ixodida</taxon>
        <taxon>Ixodoidea</taxon>
        <taxon>Ixodidae</taxon>
        <taxon>Rhipicephalinae</taxon>
        <taxon>Rhipicephalus</taxon>
        <taxon>Boophilus</taxon>
    </lineage>
</organism>
<evidence type="ECO:0000313" key="1">
    <source>
        <dbReference type="EMBL" id="KAH8042339.1"/>
    </source>
</evidence>
<keyword evidence="2" id="KW-1185">Reference proteome</keyword>
<accession>A0A9J6F827</accession>
<protein>
    <submittedName>
        <fullName evidence="1">Uncharacterized protein</fullName>
    </submittedName>
</protein>
<evidence type="ECO:0000313" key="2">
    <source>
        <dbReference type="Proteomes" id="UP000821866"/>
    </source>
</evidence>
<dbReference type="Proteomes" id="UP000821866">
    <property type="component" value="Chromosome 1"/>
</dbReference>
<name>A0A9J6F827_RHIMP</name>
<sequence length="118" mass="13964">MDDGMIRTYFLFEKEDIRKFLLALRIPETVGTVQRAPISGEEALWRLAYMNRRLKDLEDFLCRHSLIISSMTTEVLKHIDEKVFHLLDDVNNHTWFTIDELQNFTKVRSNKSRTTAAF</sequence>